<protein>
    <recommendedName>
        <fullName evidence="5">snRNA-activating protein complex subunit 5</fullName>
    </recommendedName>
</protein>
<evidence type="ECO:0000256" key="1">
    <source>
        <dbReference type="SAM" id="MobiDB-lite"/>
    </source>
</evidence>
<gene>
    <name evidence="3 4" type="primary">LOC136084681</name>
</gene>
<evidence type="ECO:0000313" key="4">
    <source>
        <dbReference type="RefSeq" id="XP_065661258.1"/>
    </source>
</evidence>
<feature type="compositionally biased region" description="Low complexity" evidence="1">
    <location>
        <begin position="46"/>
        <end position="56"/>
    </location>
</feature>
<sequence length="157" mass="18397">MSSLYRSYLSEEEKYLMALQRNLKDQISRLKVEEMTLLSLISNFTSETNSSTNQTNDFEKETTQSTQPISSDLQYNNDSDENISLQELRSKLVLVNNDKKNNEVNDLTNDQSVNKIPLKFEFNLNNLPNTLHDSENDFEEEHYDNEHDDEEESDEFL</sequence>
<dbReference type="Proteomes" id="UP001652625">
    <property type="component" value="Chromosome 09"/>
</dbReference>
<feature type="compositionally biased region" description="Polar residues" evidence="1">
    <location>
        <begin position="63"/>
        <end position="80"/>
    </location>
</feature>
<evidence type="ECO:0000313" key="2">
    <source>
        <dbReference type="Proteomes" id="UP001652625"/>
    </source>
</evidence>
<accession>A0ABM4CHQ9</accession>
<keyword evidence="2" id="KW-1185">Reference proteome</keyword>
<proteinExistence type="predicted"/>
<dbReference type="GeneID" id="136084681"/>
<dbReference type="Pfam" id="PF15497">
    <property type="entry name" value="SNAPC5"/>
    <property type="match status" value="1"/>
</dbReference>
<dbReference type="RefSeq" id="XP_065661258.1">
    <property type="nucleotide sequence ID" value="XM_065805186.1"/>
</dbReference>
<organism evidence="2 4">
    <name type="scientific">Hydra vulgaris</name>
    <name type="common">Hydra</name>
    <name type="synonym">Hydra attenuata</name>
    <dbReference type="NCBI Taxonomy" id="6087"/>
    <lineage>
        <taxon>Eukaryota</taxon>
        <taxon>Metazoa</taxon>
        <taxon>Cnidaria</taxon>
        <taxon>Hydrozoa</taxon>
        <taxon>Hydroidolina</taxon>
        <taxon>Anthoathecata</taxon>
        <taxon>Aplanulata</taxon>
        <taxon>Hydridae</taxon>
        <taxon>Hydra</taxon>
    </lineage>
</organism>
<dbReference type="RefSeq" id="XP_065661257.1">
    <property type="nucleotide sequence ID" value="XM_065805185.1"/>
</dbReference>
<feature type="region of interest" description="Disordered" evidence="1">
    <location>
        <begin position="126"/>
        <end position="157"/>
    </location>
</feature>
<feature type="region of interest" description="Disordered" evidence="1">
    <location>
        <begin position="46"/>
        <end position="80"/>
    </location>
</feature>
<evidence type="ECO:0000313" key="3">
    <source>
        <dbReference type="RefSeq" id="XP_065661257.1"/>
    </source>
</evidence>
<name>A0ABM4CHQ9_HYDVU</name>
<evidence type="ECO:0008006" key="5">
    <source>
        <dbReference type="Google" id="ProtNLM"/>
    </source>
</evidence>
<feature type="compositionally biased region" description="Acidic residues" evidence="1">
    <location>
        <begin position="136"/>
        <end position="157"/>
    </location>
</feature>
<reference evidence="3 4" key="1">
    <citation type="submission" date="2025-05" db="UniProtKB">
        <authorList>
            <consortium name="RefSeq"/>
        </authorList>
    </citation>
    <scope>IDENTIFICATION</scope>
</reference>
<dbReference type="InterPro" id="IPR029138">
    <property type="entry name" value="SNAPC5"/>
</dbReference>